<reference evidence="1" key="1">
    <citation type="journal article" date="2020" name="Stud. Mycol.">
        <title>101 Dothideomycetes genomes: a test case for predicting lifestyles and emergence of pathogens.</title>
        <authorList>
            <person name="Haridas S."/>
            <person name="Albert R."/>
            <person name="Binder M."/>
            <person name="Bloem J."/>
            <person name="Labutti K."/>
            <person name="Salamov A."/>
            <person name="Andreopoulos B."/>
            <person name="Baker S."/>
            <person name="Barry K."/>
            <person name="Bills G."/>
            <person name="Bluhm B."/>
            <person name="Cannon C."/>
            <person name="Castanera R."/>
            <person name="Culley D."/>
            <person name="Daum C."/>
            <person name="Ezra D."/>
            <person name="Gonzalez J."/>
            <person name="Henrissat B."/>
            <person name="Kuo A."/>
            <person name="Liang C."/>
            <person name="Lipzen A."/>
            <person name="Lutzoni F."/>
            <person name="Magnuson J."/>
            <person name="Mondo S."/>
            <person name="Nolan M."/>
            <person name="Ohm R."/>
            <person name="Pangilinan J."/>
            <person name="Park H.-J."/>
            <person name="Ramirez L."/>
            <person name="Alfaro M."/>
            <person name="Sun H."/>
            <person name="Tritt A."/>
            <person name="Yoshinaga Y."/>
            <person name="Zwiers L.-H."/>
            <person name="Turgeon B."/>
            <person name="Goodwin S."/>
            <person name="Spatafora J."/>
            <person name="Crous P."/>
            <person name="Grigoriev I."/>
        </authorList>
    </citation>
    <scope>NUCLEOTIDE SEQUENCE</scope>
    <source>
        <strain evidence="1">CBS 175.79</strain>
    </source>
</reference>
<protein>
    <submittedName>
        <fullName evidence="1">Uncharacterized protein</fullName>
    </submittedName>
</protein>
<keyword evidence="2" id="KW-1185">Reference proteome</keyword>
<sequence length="179" mass="20171">MVILLLLPVLVEHSVVDSNCAVTDKAARSAARHPSPYNRSQQHGMYWERKSVHAGPLQVDPMSRRTATIVIVQGDKQYLSTVLRRYLVTRRIIASMQRTESESIVGNRQTLHWPQYTVLALVGVTPFNVIYSMNGNYYECYDGMDGSERVIWQHDSCEVTPYSVFPVGTQIPACDSALP</sequence>
<dbReference type="GeneID" id="54283053"/>
<gene>
    <name evidence="1" type="ORF">BU24DRAFT_404660</name>
</gene>
<dbReference type="Proteomes" id="UP000799778">
    <property type="component" value="Unassembled WGS sequence"/>
</dbReference>
<dbReference type="AlphaFoldDB" id="A0A6A5Y7W9"/>
<organism evidence="1 2">
    <name type="scientific">Aaosphaeria arxii CBS 175.79</name>
    <dbReference type="NCBI Taxonomy" id="1450172"/>
    <lineage>
        <taxon>Eukaryota</taxon>
        <taxon>Fungi</taxon>
        <taxon>Dikarya</taxon>
        <taxon>Ascomycota</taxon>
        <taxon>Pezizomycotina</taxon>
        <taxon>Dothideomycetes</taxon>
        <taxon>Pleosporomycetidae</taxon>
        <taxon>Pleosporales</taxon>
        <taxon>Pleosporales incertae sedis</taxon>
        <taxon>Aaosphaeria</taxon>
    </lineage>
</organism>
<name>A0A6A5Y7W9_9PLEO</name>
<evidence type="ECO:0000313" key="2">
    <source>
        <dbReference type="Proteomes" id="UP000799778"/>
    </source>
</evidence>
<accession>A0A6A5Y7W9</accession>
<proteinExistence type="predicted"/>
<dbReference type="RefSeq" id="XP_033390014.1">
    <property type="nucleotide sequence ID" value="XM_033525656.1"/>
</dbReference>
<dbReference type="EMBL" id="ML978066">
    <property type="protein sequence ID" value="KAF2021675.1"/>
    <property type="molecule type" value="Genomic_DNA"/>
</dbReference>
<evidence type="ECO:0000313" key="1">
    <source>
        <dbReference type="EMBL" id="KAF2021675.1"/>
    </source>
</evidence>